<feature type="chain" id="PRO_5015005880" evidence="1">
    <location>
        <begin position="31"/>
        <end position="187"/>
    </location>
</feature>
<dbReference type="EMBL" id="PFFQ01000046">
    <property type="protein sequence ID" value="PIW15725.1"/>
    <property type="molecule type" value="Genomic_DNA"/>
</dbReference>
<sequence length="187" mass="20362">MLKSNKQFKILALSLGFSLAATALSPSAYAADPIPGKKVVEIMIRQDLFSNQRVIRDISLDLSMEEKALLYMNFEKQPMNTALFNILPTFGSASYQQGDLFGGISMTLLDGLGWSMIAGSLLAGGYSSGYYLWSGMLCFGLGRVIGLTSPFMHAGLYNATLKESLALDGRYSTRLKAESLVNVGWSF</sequence>
<dbReference type="AlphaFoldDB" id="A0A2M7G1U8"/>
<organism evidence="2 3">
    <name type="scientific">bacterium (Candidatus Blackallbacteria) CG17_big_fil_post_rev_8_21_14_2_50_48_46</name>
    <dbReference type="NCBI Taxonomy" id="2014261"/>
    <lineage>
        <taxon>Bacteria</taxon>
        <taxon>Candidatus Blackallbacteria</taxon>
    </lineage>
</organism>
<dbReference type="Pfam" id="PF05628">
    <property type="entry name" value="Borrelia_P13"/>
    <property type="match status" value="1"/>
</dbReference>
<keyword evidence="1" id="KW-0732">Signal</keyword>
<gene>
    <name evidence="2" type="ORF">COW36_16100</name>
</gene>
<dbReference type="InterPro" id="IPR008420">
    <property type="entry name" value="Borrelia_P13"/>
</dbReference>
<name>A0A2M7G1U8_9BACT</name>
<dbReference type="Proteomes" id="UP000231019">
    <property type="component" value="Unassembled WGS sequence"/>
</dbReference>
<reference evidence="2 3" key="1">
    <citation type="submission" date="2017-09" db="EMBL/GenBank/DDBJ databases">
        <title>Depth-based differentiation of microbial function through sediment-hosted aquifers and enrichment of novel symbionts in the deep terrestrial subsurface.</title>
        <authorList>
            <person name="Probst A.J."/>
            <person name="Ladd B."/>
            <person name="Jarett J.K."/>
            <person name="Geller-Mcgrath D.E."/>
            <person name="Sieber C.M."/>
            <person name="Emerson J.B."/>
            <person name="Anantharaman K."/>
            <person name="Thomas B.C."/>
            <person name="Malmstrom R."/>
            <person name="Stieglmeier M."/>
            <person name="Klingl A."/>
            <person name="Woyke T."/>
            <person name="Ryan C.M."/>
            <person name="Banfield J.F."/>
        </authorList>
    </citation>
    <scope>NUCLEOTIDE SEQUENCE [LARGE SCALE GENOMIC DNA]</scope>
    <source>
        <strain evidence="2">CG17_big_fil_post_rev_8_21_14_2_50_48_46</strain>
    </source>
</reference>
<feature type="signal peptide" evidence="1">
    <location>
        <begin position="1"/>
        <end position="30"/>
    </location>
</feature>
<accession>A0A2M7G1U8</accession>
<protein>
    <submittedName>
        <fullName evidence="2">Uncharacterized protein</fullName>
    </submittedName>
</protein>
<evidence type="ECO:0000256" key="1">
    <source>
        <dbReference type="SAM" id="SignalP"/>
    </source>
</evidence>
<comment type="caution">
    <text evidence="2">The sequence shown here is derived from an EMBL/GenBank/DDBJ whole genome shotgun (WGS) entry which is preliminary data.</text>
</comment>
<proteinExistence type="predicted"/>
<evidence type="ECO:0000313" key="3">
    <source>
        <dbReference type="Proteomes" id="UP000231019"/>
    </source>
</evidence>
<evidence type="ECO:0000313" key="2">
    <source>
        <dbReference type="EMBL" id="PIW15725.1"/>
    </source>
</evidence>